<dbReference type="InterPro" id="IPR013783">
    <property type="entry name" value="Ig-like_fold"/>
</dbReference>
<protein>
    <recommendedName>
        <fullName evidence="10">B box-type domain-containing protein</fullName>
    </recommendedName>
</protein>
<keyword evidence="4" id="KW-0862">Zinc</keyword>
<accession>A0A1X7UL10</accession>
<dbReference type="Gene3D" id="3.30.40.10">
    <property type="entry name" value="Zinc/RING finger domain, C3HC4 (zinc finger)"/>
    <property type="match status" value="2"/>
</dbReference>
<dbReference type="SUPFAM" id="SSF57850">
    <property type="entry name" value="RING/U-box"/>
    <property type="match status" value="2"/>
</dbReference>
<dbReference type="SMART" id="SM00502">
    <property type="entry name" value="BBC"/>
    <property type="match status" value="2"/>
</dbReference>
<dbReference type="eggNOG" id="KOG2177">
    <property type="taxonomic scope" value="Eukaryota"/>
</dbReference>
<evidence type="ECO:0000259" key="7">
    <source>
        <dbReference type="SMART" id="SM00184"/>
    </source>
</evidence>
<dbReference type="Gene3D" id="2.60.40.10">
    <property type="entry name" value="Immunoglobulins"/>
    <property type="match status" value="1"/>
</dbReference>
<feature type="domain" description="B-box C-terminal" evidence="8">
    <location>
        <begin position="328"/>
        <end position="451"/>
    </location>
</feature>
<dbReference type="InterPro" id="IPR013083">
    <property type="entry name" value="Znf_RING/FYVE/PHD"/>
</dbReference>
<dbReference type="SMART" id="SM00184">
    <property type="entry name" value="RING"/>
    <property type="match status" value="2"/>
</dbReference>
<feature type="compositionally biased region" description="Polar residues" evidence="6">
    <location>
        <begin position="130"/>
        <end position="143"/>
    </location>
</feature>
<evidence type="ECO:0000256" key="3">
    <source>
        <dbReference type="ARBA" id="ARBA00022771"/>
    </source>
</evidence>
<keyword evidence="2" id="KW-0677">Repeat</keyword>
<feature type="domain" description="RING-type" evidence="7">
    <location>
        <begin position="617"/>
        <end position="683"/>
    </location>
</feature>
<reference evidence="9" key="1">
    <citation type="submission" date="2017-05" db="UniProtKB">
        <authorList>
            <consortium name="EnsemblMetazoa"/>
        </authorList>
    </citation>
    <scope>IDENTIFICATION</scope>
</reference>
<dbReference type="InterPro" id="IPR003649">
    <property type="entry name" value="Bbox_C"/>
</dbReference>
<keyword evidence="3" id="KW-0863">Zinc-finger</keyword>
<organism evidence="9">
    <name type="scientific">Amphimedon queenslandica</name>
    <name type="common">Sponge</name>
    <dbReference type="NCBI Taxonomy" id="400682"/>
    <lineage>
        <taxon>Eukaryota</taxon>
        <taxon>Metazoa</taxon>
        <taxon>Porifera</taxon>
        <taxon>Demospongiae</taxon>
        <taxon>Heteroscleromorpha</taxon>
        <taxon>Haplosclerida</taxon>
        <taxon>Niphatidae</taxon>
        <taxon>Amphimedon</taxon>
    </lineage>
</organism>
<name>A0A1X7UL10_AMPQE</name>
<dbReference type="SUPFAM" id="SSF57845">
    <property type="entry name" value="B-box zinc-binding domain"/>
    <property type="match status" value="1"/>
</dbReference>
<dbReference type="CDD" id="cd19756">
    <property type="entry name" value="Bbox2"/>
    <property type="match status" value="1"/>
</dbReference>
<feature type="compositionally biased region" description="Acidic residues" evidence="6">
    <location>
        <begin position="25"/>
        <end position="35"/>
    </location>
</feature>
<dbReference type="InterPro" id="IPR047153">
    <property type="entry name" value="TRIM45/56/19-like"/>
</dbReference>
<feature type="compositionally biased region" description="Basic and acidic residues" evidence="6">
    <location>
        <begin position="647"/>
        <end position="666"/>
    </location>
</feature>
<sequence>MAADEQPLRLSPALLPPPVDLLVNDQEEEEVENEDIPAPAAPSPFASGGFDIDSFTRDHLHCPSCGKYYDDPRTLPCLDSYCRECLEEKTREQMEEAEREREREGEENRESEDSDKEYNEALRTFDLSPCPSSTTGSTMSQRSARNDDFDPVSRSNDFHCPQGCRRYTGIKFDPQDGSISGIPPSNKSLKNMVQGVQLHEGLKAGEILCGGCDKEKPAIAACSNPKCANLPLCSECVGSHLTTSEPESHLLICVNKGGEGNNKNGKKRNLRNGWRCEFHPDEVVDRYCYKHKVVICRDCHLCPQRECTPDCNNFTLLSQDCMKDEEPAIAELLDRVNSLHDKIKYSIKDIDTMKKELRKNKKWAYRAIDEQYKKLVDSLRQQRRDLINKTYHVYKRKWDNLKDHQDALKRISDTFQRSVDFIGGSVNMAIPTEFMFLKESFHEGLNYLIDRYKNSYMLPSDVNQRIHLKLNDTFSIDGGTLGQVVGTPFIENYTLESFPNPVRSQRAYSFKIQSRDICRTEVAGNVPMLKATICSIASLEPVECFVRLNNEEGVYTVYFHPFTAGRHMISVFRHQDPLEGIPYTMATREDSETGHRLDPAPSGGFDIDSFARDHLHCPSCGKYYDDPRTLPCLDSYCRECLEKEARKQREEDEIEREREAREREESGQTEEEDPNQNFSCSLTPSSTEGSTNEYSEPLSNTFDCPQGCQCPTGISFNGDGGAIDPIPPSNKFLDNMVKDVQLKNELPAGKILCKSCNDGEVAVAVCNNYKCANLPLCSDCLIHHLKNSEIKEHRIVDPNPEDRSKGQNHFPTWKNFIRHNWPCDNHLDHPVDRYCYEHKQVICRECAGVSSGHRECAKIELAMDVMDKEIAIMTELIDQVNDIHNKIENAMKEIETTIASLPPKKDKVLHEISDYYGGLIGTLEQQKEEMTAQTCQIYETKMANLKEHQDALKRISYTLQRSIDFIGGSVNMAIPTEFMFLKESFHERLNYLIDRYKDSYMLPSDLNDRLHVKFLDGFRPLGHVVFCLV</sequence>
<evidence type="ECO:0000313" key="9">
    <source>
        <dbReference type="EnsemblMetazoa" id="Aqu2.1.28665_001"/>
    </source>
</evidence>
<dbReference type="EnsemblMetazoa" id="Aqu2.1.28665_001">
    <property type="protein sequence ID" value="Aqu2.1.28665_001"/>
    <property type="gene ID" value="Aqu2.1.28665"/>
</dbReference>
<dbReference type="InterPro" id="IPR017868">
    <property type="entry name" value="Filamin/ABP280_repeat-like"/>
</dbReference>
<dbReference type="OrthoDB" id="6056825at2759"/>
<dbReference type="InterPro" id="IPR027370">
    <property type="entry name" value="Znf-RING_euk"/>
</dbReference>
<feature type="domain" description="RING-type" evidence="7">
    <location>
        <begin position="62"/>
        <end position="133"/>
    </location>
</feature>
<evidence type="ECO:0008006" key="10">
    <source>
        <dbReference type="Google" id="ProtNLM"/>
    </source>
</evidence>
<feature type="repeat" description="Filamin" evidence="5">
    <location>
        <begin position="549"/>
        <end position="587"/>
    </location>
</feature>
<keyword evidence="1" id="KW-0479">Metal-binding</keyword>
<feature type="domain" description="B-box C-terminal" evidence="8">
    <location>
        <begin position="871"/>
        <end position="995"/>
    </location>
</feature>
<evidence type="ECO:0000259" key="8">
    <source>
        <dbReference type="SMART" id="SM00502"/>
    </source>
</evidence>
<evidence type="ECO:0000256" key="2">
    <source>
        <dbReference type="ARBA" id="ARBA00022737"/>
    </source>
</evidence>
<dbReference type="GO" id="GO:0008270">
    <property type="term" value="F:zinc ion binding"/>
    <property type="evidence" value="ECO:0007669"/>
    <property type="project" value="UniProtKB-KW"/>
</dbReference>
<feature type="compositionally biased region" description="Basic and acidic residues" evidence="6">
    <location>
        <begin position="96"/>
        <end position="108"/>
    </location>
</feature>
<evidence type="ECO:0000256" key="4">
    <source>
        <dbReference type="ARBA" id="ARBA00022833"/>
    </source>
</evidence>
<dbReference type="PANTHER" id="PTHR25462:SF291">
    <property type="entry name" value="E3 UBIQUITIN-PROTEIN LIGASE TRIM45"/>
    <property type="match status" value="1"/>
</dbReference>
<feature type="region of interest" description="Disordered" evidence="6">
    <location>
        <begin position="24"/>
        <end position="52"/>
    </location>
</feature>
<feature type="compositionally biased region" description="Polar residues" evidence="6">
    <location>
        <begin position="675"/>
        <end position="698"/>
    </location>
</feature>
<dbReference type="GO" id="GO:0061630">
    <property type="term" value="F:ubiquitin protein ligase activity"/>
    <property type="evidence" value="ECO:0007669"/>
    <property type="project" value="TreeGrafter"/>
</dbReference>
<evidence type="ECO:0000256" key="6">
    <source>
        <dbReference type="SAM" id="MobiDB-lite"/>
    </source>
</evidence>
<dbReference type="SUPFAM" id="SSF81296">
    <property type="entry name" value="E set domains"/>
    <property type="match status" value="1"/>
</dbReference>
<feature type="region of interest" description="Disordered" evidence="6">
    <location>
        <begin position="647"/>
        <end position="698"/>
    </location>
</feature>
<dbReference type="InterPro" id="IPR001841">
    <property type="entry name" value="Znf_RING"/>
</dbReference>
<dbReference type="AlphaFoldDB" id="A0A1X7UL10"/>
<dbReference type="PANTHER" id="PTHR25462">
    <property type="entry name" value="BONUS, ISOFORM C-RELATED"/>
    <property type="match status" value="1"/>
</dbReference>
<dbReference type="Pfam" id="PF13445">
    <property type="entry name" value="zf-RING_UBOX"/>
    <property type="match status" value="2"/>
</dbReference>
<feature type="region of interest" description="Disordered" evidence="6">
    <location>
        <begin position="96"/>
        <end position="153"/>
    </location>
</feature>
<dbReference type="PROSITE" id="PS50194">
    <property type="entry name" value="FILAMIN_REPEAT"/>
    <property type="match status" value="1"/>
</dbReference>
<evidence type="ECO:0000256" key="1">
    <source>
        <dbReference type="ARBA" id="ARBA00022723"/>
    </source>
</evidence>
<dbReference type="InParanoid" id="A0A1X7UL10"/>
<evidence type="ECO:0000256" key="5">
    <source>
        <dbReference type="PROSITE-ProRule" id="PRU00087"/>
    </source>
</evidence>
<dbReference type="InterPro" id="IPR014756">
    <property type="entry name" value="Ig_E-set"/>
</dbReference>
<dbReference type="Gene3D" id="3.30.160.60">
    <property type="entry name" value="Classic Zinc Finger"/>
    <property type="match status" value="2"/>
</dbReference>
<proteinExistence type="predicted"/>